<feature type="domain" description="F-box" evidence="1">
    <location>
        <begin position="380"/>
        <end position="425"/>
    </location>
</feature>
<evidence type="ECO:0000259" key="1">
    <source>
        <dbReference type="PROSITE" id="PS50181"/>
    </source>
</evidence>
<dbReference type="Proteomes" id="UP001630127">
    <property type="component" value="Unassembled WGS sequence"/>
</dbReference>
<gene>
    <name evidence="2" type="ORF">ACH5RR_024052</name>
</gene>
<dbReference type="EMBL" id="JBJUIK010000010">
    <property type="protein sequence ID" value="KAL3517150.1"/>
    <property type="molecule type" value="Genomic_DNA"/>
</dbReference>
<dbReference type="Pfam" id="PF03478">
    <property type="entry name" value="Beta-prop_KIB1-4"/>
    <property type="match status" value="2"/>
</dbReference>
<accession>A0ABD2ZFR2</accession>
<reference evidence="2 3" key="1">
    <citation type="submission" date="2024-11" db="EMBL/GenBank/DDBJ databases">
        <title>A near-complete genome assembly of Cinchona calisaya.</title>
        <authorList>
            <person name="Lian D.C."/>
            <person name="Zhao X.W."/>
            <person name="Wei L."/>
        </authorList>
    </citation>
    <scope>NUCLEOTIDE SEQUENCE [LARGE SCALE GENOMIC DNA]</scope>
    <source>
        <tissue evidence="2">Nenye</tissue>
    </source>
</reference>
<dbReference type="PANTHER" id="PTHR33127">
    <property type="entry name" value="TRANSMEMBRANE PROTEIN"/>
    <property type="match status" value="1"/>
</dbReference>
<proteinExistence type="predicted"/>
<comment type="caution">
    <text evidence="2">The sequence shown here is derived from an EMBL/GenBank/DDBJ whole genome shotgun (WGS) entry which is preliminary data.</text>
</comment>
<evidence type="ECO:0000313" key="3">
    <source>
        <dbReference type="Proteomes" id="UP001630127"/>
    </source>
</evidence>
<dbReference type="PROSITE" id="PS50181">
    <property type="entry name" value="FBOX"/>
    <property type="match status" value="1"/>
</dbReference>
<organism evidence="2 3">
    <name type="scientific">Cinchona calisaya</name>
    <dbReference type="NCBI Taxonomy" id="153742"/>
    <lineage>
        <taxon>Eukaryota</taxon>
        <taxon>Viridiplantae</taxon>
        <taxon>Streptophyta</taxon>
        <taxon>Embryophyta</taxon>
        <taxon>Tracheophyta</taxon>
        <taxon>Spermatophyta</taxon>
        <taxon>Magnoliopsida</taxon>
        <taxon>eudicotyledons</taxon>
        <taxon>Gunneridae</taxon>
        <taxon>Pentapetalae</taxon>
        <taxon>asterids</taxon>
        <taxon>lamiids</taxon>
        <taxon>Gentianales</taxon>
        <taxon>Rubiaceae</taxon>
        <taxon>Cinchonoideae</taxon>
        <taxon>Cinchoneae</taxon>
        <taxon>Cinchona</taxon>
    </lineage>
</organism>
<name>A0ABD2ZFR2_9GENT</name>
<dbReference type="AlphaFoldDB" id="A0ABD2ZFR2"/>
<dbReference type="InterPro" id="IPR001810">
    <property type="entry name" value="F-box_dom"/>
</dbReference>
<dbReference type="PANTHER" id="PTHR33127:SF35">
    <property type="entry name" value="F-BOX DOMAIN-CONTAINING PROTEIN"/>
    <property type="match status" value="1"/>
</dbReference>
<protein>
    <recommendedName>
        <fullName evidence="1">F-box domain-containing protein</fullName>
    </recommendedName>
</protein>
<evidence type="ECO:0000313" key="2">
    <source>
        <dbReference type="EMBL" id="KAL3517150.1"/>
    </source>
</evidence>
<dbReference type="InterPro" id="IPR005174">
    <property type="entry name" value="KIB1-4_b-propeller"/>
</dbReference>
<sequence>MSEVSKERPNYRCPPPPTPYPWLVFLHGKNKKKQTFYSLSQPNKRYVRSIPELQNKSVWLSSHGWLVLCGKEFLLWNPVTFESINLPPLKLQPKQKIYDLLLTSAPGNLDSTLLVFVRNPPSIVFCCIKNQTWITRGYRKDIKVIGRCYDYKDHFCKPVICNNTIYAITYRYGHMVELEIVNSTSLVIKPLQCERLFTQSLWHCSNSYRVESCGDVFAIEVERGGVRHGQVIDIVISKLDLSKMVWNKVVSCPDRAFFLSRGNAISCPVPTADDAQRIGNRVFFTLYEDNSLYSYHIEDKTISISLPCPNISTPWETPLWILPNADQVEIKNHQLNIGQEECRKEEDTQIRDRVSSVEIWEEEKINEKITTLSLAIADADADADDLPSDIFSKISEHLTPFDYMHFRGVGKEFRSVAPPKQWRTLSASVELEKHILSPWLMLPITRTSVSSLVDPNGLGDKCKKYHLTTPQILENAIIHCSNYGWLLMSNRRFVEELRHCMLSVMLYNPLTKSTICLPDLIPVNHFFISSSPNSSDCIVVGFSIYLSQVHLIRPGMTEWIVMELVREYDGYSYYPTHIYPIFLDDSFYFLGEDGTIGVLKLEEYYTSLTLHQLKKACTSSSYHENFLVECDGELLSVFVGKFGQWVQVFKLNQSESEMEWKEVKDLGNYSLYLCEVSTIATESKASEMKNRIYFPRFDGESVMYYSLDTGRFHSSESNEEVSMDYYGSREQRSCCWIEPRWYSQESAHSSLLFDKLIRNNQ</sequence>
<keyword evidence="3" id="KW-1185">Reference proteome</keyword>